<name>A0ABP5L111_9ACTN</name>
<evidence type="ECO:0000256" key="1">
    <source>
        <dbReference type="SAM" id="MobiDB-lite"/>
    </source>
</evidence>
<evidence type="ECO:0000313" key="4">
    <source>
        <dbReference type="Proteomes" id="UP001422759"/>
    </source>
</evidence>
<dbReference type="SUPFAM" id="SSF110087">
    <property type="entry name" value="DR1885-like metal-binding protein"/>
    <property type="match status" value="1"/>
</dbReference>
<dbReference type="Proteomes" id="UP001422759">
    <property type="component" value="Unassembled WGS sequence"/>
</dbReference>
<organism evidence="3 4">
    <name type="scientific">Kitasatospora kazusensis</name>
    <dbReference type="NCBI Taxonomy" id="407974"/>
    <lineage>
        <taxon>Bacteria</taxon>
        <taxon>Bacillati</taxon>
        <taxon>Actinomycetota</taxon>
        <taxon>Actinomycetes</taxon>
        <taxon>Kitasatosporales</taxon>
        <taxon>Streptomycetaceae</taxon>
        <taxon>Kitasatospora</taxon>
    </lineage>
</organism>
<feature type="chain" id="PRO_5047279245" description="DUF461 domain-containing protein" evidence="2">
    <location>
        <begin position="26"/>
        <end position="232"/>
    </location>
</feature>
<dbReference type="RefSeq" id="WP_344462625.1">
    <property type="nucleotide sequence ID" value="NZ_BAAANT010000007.1"/>
</dbReference>
<protein>
    <recommendedName>
        <fullName evidence="5">DUF461 domain-containing protein</fullName>
    </recommendedName>
</protein>
<evidence type="ECO:0000256" key="2">
    <source>
        <dbReference type="SAM" id="SignalP"/>
    </source>
</evidence>
<feature type="region of interest" description="Disordered" evidence="1">
    <location>
        <begin position="188"/>
        <end position="232"/>
    </location>
</feature>
<evidence type="ECO:0000313" key="3">
    <source>
        <dbReference type="EMBL" id="GAA2137443.1"/>
    </source>
</evidence>
<sequence>MSRSLRRGAIAALVLAAIVPLSACAAGNTPDTLEVKPDNASTSIGNTLKLNNIVVVTPADSVALASGPANLSVNISNSSSAPEALQSVTVGQGATASFTDAKGAAVTEIVIPAGGSVLLGGEGQPAAHLSSVALTVGGFTPTTFSFGNAGKVTTQAQVTPAKGQYAAFGPAAPLASASPSAAILPTGAASGAASAPATGAATASGAASAPATGAATVPTTPGAPASPSSSAH</sequence>
<accession>A0ABP5L111</accession>
<comment type="caution">
    <text evidence="3">The sequence shown here is derived from an EMBL/GenBank/DDBJ whole genome shotgun (WGS) entry which is preliminary data.</text>
</comment>
<reference evidence="4" key="1">
    <citation type="journal article" date="2019" name="Int. J. Syst. Evol. Microbiol.">
        <title>The Global Catalogue of Microorganisms (GCM) 10K type strain sequencing project: providing services to taxonomists for standard genome sequencing and annotation.</title>
        <authorList>
            <consortium name="The Broad Institute Genomics Platform"/>
            <consortium name="The Broad Institute Genome Sequencing Center for Infectious Disease"/>
            <person name="Wu L."/>
            <person name="Ma J."/>
        </authorList>
    </citation>
    <scope>NUCLEOTIDE SEQUENCE [LARGE SCALE GENOMIC DNA]</scope>
    <source>
        <strain evidence="4">JCM 14560</strain>
    </source>
</reference>
<proteinExistence type="predicted"/>
<feature type="signal peptide" evidence="2">
    <location>
        <begin position="1"/>
        <end position="25"/>
    </location>
</feature>
<gene>
    <name evidence="3" type="ORF">GCM10009760_17970</name>
</gene>
<keyword evidence="2" id="KW-0732">Signal</keyword>
<dbReference type="InterPro" id="IPR036182">
    <property type="entry name" value="PCuAC_sf"/>
</dbReference>
<dbReference type="Gene3D" id="2.60.40.1890">
    <property type="entry name" value="PCu(A)C copper chaperone"/>
    <property type="match status" value="1"/>
</dbReference>
<dbReference type="EMBL" id="BAAANT010000007">
    <property type="protein sequence ID" value="GAA2137443.1"/>
    <property type="molecule type" value="Genomic_DNA"/>
</dbReference>
<keyword evidence="4" id="KW-1185">Reference proteome</keyword>
<evidence type="ECO:0008006" key="5">
    <source>
        <dbReference type="Google" id="ProtNLM"/>
    </source>
</evidence>